<comment type="caution">
    <text evidence="2">The sequence shown here is derived from an EMBL/GenBank/DDBJ whole genome shotgun (WGS) entry which is preliminary data.</text>
</comment>
<evidence type="ECO:0000313" key="3">
    <source>
        <dbReference type="Proteomes" id="UP000789375"/>
    </source>
</evidence>
<dbReference type="EMBL" id="CAJVPP010002125">
    <property type="protein sequence ID" value="CAG8588200.1"/>
    <property type="molecule type" value="Genomic_DNA"/>
</dbReference>
<organism evidence="2 3">
    <name type="scientific">Funneliformis mosseae</name>
    <name type="common">Endomycorrhizal fungus</name>
    <name type="synonym">Glomus mosseae</name>
    <dbReference type="NCBI Taxonomy" id="27381"/>
    <lineage>
        <taxon>Eukaryota</taxon>
        <taxon>Fungi</taxon>
        <taxon>Fungi incertae sedis</taxon>
        <taxon>Mucoromycota</taxon>
        <taxon>Glomeromycotina</taxon>
        <taxon>Glomeromycetes</taxon>
        <taxon>Glomerales</taxon>
        <taxon>Glomeraceae</taxon>
        <taxon>Funneliformis</taxon>
    </lineage>
</organism>
<protein>
    <submittedName>
        <fullName evidence="2">3190_t:CDS:1</fullName>
    </submittedName>
</protein>
<gene>
    <name evidence="2" type="ORF">FMOSSE_LOCUS8299</name>
</gene>
<dbReference type="AlphaFoldDB" id="A0A9N9C5W6"/>
<sequence>MSKTSDTLEAANVVNDLSGGPGDGLCFGRSCRGPFAIQCRSVVDESSAGAIPTEVAPSGYTREPEKLDGS</sequence>
<evidence type="ECO:0000256" key="1">
    <source>
        <dbReference type="SAM" id="MobiDB-lite"/>
    </source>
</evidence>
<dbReference type="Proteomes" id="UP000789375">
    <property type="component" value="Unassembled WGS sequence"/>
</dbReference>
<name>A0A9N9C5W6_FUNMO</name>
<feature type="region of interest" description="Disordered" evidence="1">
    <location>
        <begin position="48"/>
        <end position="70"/>
    </location>
</feature>
<keyword evidence="3" id="KW-1185">Reference proteome</keyword>
<accession>A0A9N9C5W6</accession>
<proteinExistence type="predicted"/>
<evidence type="ECO:0000313" key="2">
    <source>
        <dbReference type="EMBL" id="CAG8588200.1"/>
    </source>
</evidence>
<reference evidence="2" key="1">
    <citation type="submission" date="2021-06" db="EMBL/GenBank/DDBJ databases">
        <authorList>
            <person name="Kallberg Y."/>
            <person name="Tangrot J."/>
            <person name="Rosling A."/>
        </authorList>
    </citation>
    <scope>NUCLEOTIDE SEQUENCE</scope>
    <source>
        <strain evidence="2">87-6 pot B 2015</strain>
    </source>
</reference>